<reference evidence="2 3" key="1">
    <citation type="journal article" date="2023" name="Sci. Data">
        <title>Genome assembly of the Korean intertidal mud-creeper Batillaria attramentaria.</title>
        <authorList>
            <person name="Patra A.K."/>
            <person name="Ho P.T."/>
            <person name="Jun S."/>
            <person name="Lee S.J."/>
            <person name="Kim Y."/>
            <person name="Won Y.J."/>
        </authorList>
    </citation>
    <scope>NUCLEOTIDE SEQUENCE [LARGE SCALE GENOMIC DNA]</scope>
    <source>
        <strain evidence="2">Wonlab-2016</strain>
    </source>
</reference>
<dbReference type="EMBL" id="JACVVK020000592">
    <property type="protein sequence ID" value="KAK7464011.1"/>
    <property type="molecule type" value="Genomic_DNA"/>
</dbReference>
<name>A0ABD0J735_9CAEN</name>
<comment type="caution">
    <text evidence="2">The sequence shown here is derived from an EMBL/GenBank/DDBJ whole genome shotgun (WGS) entry which is preliminary data.</text>
</comment>
<keyword evidence="1" id="KW-0812">Transmembrane</keyword>
<keyword evidence="1" id="KW-1133">Transmembrane helix</keyword>
<dbReference type="AlphaFoldDB" id="A0ABD0J735"/>
<keyword evidence="1" id="KW-0472">Membrane</keyword>
<evidence type="ECO:0000313" key="3">
    <source>
        <dbReference type="Proteomes" id="UP001519460"/>
    </source>
</evidence>
<organism evidence="2 3">
    <name type="scientific">Batillaria attramentaria</name>
    <dbReference type="NCBI Taxonomy" id="370345"/>
    <lineage>
        <taxon>Eukaryota</taxon>
        <taxon>Metazoa</taxon>
        <taxon>Spiralia</taxon>
        <taxon>Lophotrochozoa</taxon>
        <taxon>Mollusca</taxon>
        <taxon>Gastropoda</taxon>
        <taxon>Caenogastropoda</taxon>
        <taxon>Sorbeoconcha</taxon>
        <taxon>Cerithioidea</taxon>
        <taxon>Batillariidae</taxon>
        <taxon>Batillaria</taxon>
    </lineage>
</organism>
<proteinExistence type="predicted"/>
<sequence length="123" mass="13433">MSSCFVSNCHCSLRETSTQLLWDYMSINVVVSVMARVTLRFRTQYLALGAVLSVLLACVVRKALVIGAGSRQSNHVGVFCVTADRVGVNALNGQDADRLRMPGDSGRTSHAWDAWGPAVERNY</sequence>
<evidence type="ECO:0000313" key="2">
    <source>
        <dbReference type="EMBL" id="KAK7464011.1"/>
    </source>
</evidence>
<feature type="transmembrane region" description="Helical" evidence="1">
    <location>
        <begin position="45"/>
        <end position="64"/>
    </location>
</feature>
<keyword evidence="3" id="KW-1185">Reference proteome</keyword>
<protein>
    <submittedName>
        <fullName evidence="2">Uncharacterized protein</fullName>
    </submittedName>
</protein>
<feature type="transmembrane region" description="Helical" evidence="1">
    <location>
        <begin position="21"/>
        <end position="39"/>
    </location>
</feature>
<gene>
    <name evidence="2" type="ORF">BaRGS_00037975</name>
</gene>
<evidence type="ECO:0000256" key="1">
    <source>
        <dbReference type="SAM" id="Phobius"/>
    </source>
</evidence>
<dbReference type="Proteomes" id="UP001519460">
    <property type="component" value="Unassembled WGS sequence"/>
</dbReference>
<accession>A0ABD0J735</accession>